<evidence type="ECO:0000313" key="3">
    <source>
        <dbReference type="Proteomes" id="UP001061361"/>
    </source>
</evidence>
<dbReference type="Pfam" id="PF00881">
    <property type="entry name" value="Nitroreductase"/>
    <property type="match status" value="2"/>
</dbReference>
<dbReference type="Proteomes" id="UP001061361">
    <property type="component" value="Chromosome"/>
</dbReference>
<evidence type="ECO:0000313" key="2">
    <source>
        <dbReference type="EMBL" id="BDQ34214.1"/>
    </source>
</evidence>
<sequence length="476" mass="52395">MNSALEYQQNTAFERNRTMGRRINWNDQPIPFKLYRGVPKYNLPQELSLPDTPLDRCLELPGFNPEADMPRLLASVCYLTAGLTRVRRQADGLTFHFRTMPSAGALYPTELYVALQNVNGMNDGLYHYSPLEHTLTPLRQGLVFSALAGSKPVIRFYLTSVFHRSAWKYGPRAYRYCLLDAGHMAENLLLAARVHGLPATADYDFDDDFLNEFLCLDPGLEACVTQVHGYGCGPSTAVYDTVPPVSDTLPEFCRSAKNAEAPQEVLDVHRLCAARPPGKLPVVPPPSPAANRLPEPELPASITAAMEKRKSSRNFVVRDINPRLLTDVLGWVCLGQPENPLVGTVQTGVLANTHSGLTPGLHHLDPRTRSLSLTQPGNFMARSAQVCLDQEWLENAALHLTFSADLARLESLTGPRAFRYAHLEAGRLGQRAYLAATANNLGACGIGAFFDHEAAELLGLEQGNHLLYLMAVGPVK</sequence>
<dbReference type="PANTHER" id="PTHR43745:SF2">
    <property type="entry name" value="NITROREDUCTASE MJ1384-RELATED"/>
    <property type="match status" value="1"/>
</dbReference>
<feature type="domain" description="Nitroreductase" evidence="1">
    <location>
        <begin position="90"/>
        <end position="224"/>
    </location>
</feature>
<dbReference type="InterPro" id="IPR052544">
    <property type="entry name" value="Bacteriocin_Proc_Enz"/>
</dbReference>
<dbReference type="EMBL" id="AP026708">
    <property type="protein sequence ID" value="BDQ34214.1"/>
    <property type="molecule type" value="Genomic_DNA"/>
</dbReference>
<dbReference type="InterPro" id="IPR020051">
    <property type="entry name" value="SagB-type_dehydrogenase"/>
</dbReference>
<reference evidence="2" key="1">
    <citation type="submission" date="2022-08" db="EMBL/GenBank/DDBJ databases">
        <title>Genome Sequence of the sulphate-reducing bacterium, Pseudodesulfovibrio portus JCM14722.</title>
        <authorList>
            <person name="Kondo R."/>
            <person name="Kataoka T."/>
        </authorList>
    </citation>
    <scope>NUCLEOTIDE SEQUENCE</scope>
    <source>
        <strain evidence="2">JCM 14722</strain>
    </source>
</reference>
<dbReference type="InterPro" id="IPR029479">
    <property type="entry name" value="Nitroreductase"/>
</dbReference>
<dbReference type="CDD" id="cd02142">
    <property type="entry name" value="McbC_SagB-like_oxidoreductase"/>
    <property type="match status" value="2"/>
</dbReference>
<accession>A0ABN6RU33</accession>
<dbReference type="PANTHER" id="PTHR43745">
    <property type="entry name" value="NITROREDUCTASE MJ1384-RELATED"/>
    <property type="match status" value="1"/>
</dbReference>
<keyword evidence="3" id="KW-1185">Reference proteome</keyword>
<dbReference type="SUPFAM" id="SSF55469">
    <property type="entry name" value="FMN-dependent nitroreductase-like"/>
    <property type="match status" value="2"/>
</dbReference>
<organism evidence="2 3">
    <name type="scientific">Pseudodesulfovibrio portus</name>
    <dbReference type="NCBI Taxonomy" id="231439"/>
    <lineage>
        <taxon>Bacteria</taxon>
        <taxon>Pseudomonadati</taxon>
        <taxon>Thermodesulfobacteriota</taxon>
        <taxon>Desulfovibrionia</taxon>
        <taxon>Desulfovibrionales</taxon>
        <taxon>Desulfovibrionaceae</taxon>
    </lineage>
</organism>
<dbReference type="RefSeq" id="WP_264981108.1">
    <property type="nucleotide sequence ID" value="NZ_AP026708.1"/>
</dbReference>
<dbReference type="NCBIfam" id="TIGR03605">
    <property type="entry name" value="antibiot_sagB"/>
    <property type="match status" value="1"/>
</dbReference>
<name>A0ABN6RU33_9BACT</name>
<dbReference type="InterPro" id="IPR000415">
    <property type="entry name" value="Nitroreductase-like"/>
</dbReference>
<gene>
    <name evidence="2" type="ORF">JCM14722_17560</name>
</gene>
<proteinExistence type="predicted"/>
<dbReference type="Gene3D" id="3.40.109.10">
    <property type="entry name" value="NADH Oxidase"/>
    <property type="match status" value="2"/>
</dbReference>
<feature type="domain" description="Nitroreductase" evidence="1">
    <location>
        <begin position="385"/>
        <end position="473"/>
    </location>
</feature>
<protein>
    <recommendedName>
        <fullName evidence="1">Nitroreductase domain-containing protein</fullName>
    </recommendedName>
</protein>
<evidence type="ECO:0000259" key="1">
    <source>
        <dbReference type="Pfam" id="PF00881"/>
    </source>
</evidence>